<keyword evidence="5 6" id="KW-0408">Iron</keyword>
<dbReference type="RefSeq" id="WP_212686841.1">
    <property type="nucleotide sequence ID" value="NZ_JAGSPN010000002.1"/>
</dbReference>
<evidence type="ECO:0000256" key="2">
    <source>
        <dbReference type="ARBA" id="ARBA00022617"/>
    </source>
</evidence>
<dbReference type="GO" id="GO:0046872">
    <property type="term" value="F:metal ion binding"/>
    <property type="evidence" value="ECO:0007669"/>
    <property type="project" value="UniProtKB-KW"/>
</dbReference>
<keyword evidence="2 6" id="KW-0349">Heme</keyword>
<evidence type="ECO:0000313" key="9">
    <source>
        <dbReference type="Proteomes" id="UP000680067"/>
    </source>
</evidence>
<dbReference type="EMBL" id="JAGSPN010000002">
    <property type="protein sequence ID" value="MBR7781497.1"/>
    <property type="molecule type" value="Genomic_DNA"/>
</dbReference>
<evidence type="ECO:0000313" key="8">
    <source>
        <dbReference type="EMBL" id="MBR7781497.1"/>
    </source>
</evidence>
<dbReference type="PRINTS" id="PR00604">
    <property type="entry name" value="CYTCHRMECIAB"/>
</dbReference>
<comment type="caution">
    <text evidence="8">The sequence shown here is derived from an EMBL/GenBank/DDBJ whole genome shotgun (WGS) entry which is preliminary data.</text>
</comment>
<keyword evidence="4" id="KW-0249">Electron transport</keyword>
<keyword evidence="1" id="KW-0813">Transport</keyword>
<dbReference type="InterPro" id="IPR009056">
    <property type="entry name" value="Cyt_c-like_dom"/>
</dbReference>
<reference evidence="8" key="1">
    <citation type="submission" date="2021-04" db="EMBL/GenBank/DDBJ databases">
        <title>novel species isolated from subtropical streams in China.</title>
        <authorList>
            <person name="Lu H."/>
        </authorList>
    </citation>
    <scope>NUCLEOTIDE SEQUENCE</scope>
    <source>
        <strain evidence="8">LFS511W</strain>
    </source>
</reference>
<sequence length="115" mass="12440">MSQSAAASAATQTPGERQFQRCINCHQIGPSARHGFGPSLTGVLGRQAGSASGYNFSAAMKNSRIVWDEKTLTAFLKNPDGVVPGTRMRLWGYNDEQQIRDLIAYLKSNPAPASR</sequence>
<gene>
    <name evidence="8" type="ORF">KDM89_05050</name>
</gene>
<evidence type="ECO:0000256" key="3">
    <source>
        <dbReference type="ARBA" id="ARBA00022723"/>
    </source>
</evidence>
<dbReference type="Pfam" id="PF00034">
    <property type="entry name" value="Cytochrom_C"/>
    <property type="match status" value="1"/>
</dbReference>
<feature type="domain" description="Cytochrome c" evidence="7">
    <location>
        <begin position="10"/>
        <end position="110"/>
    </location>
</feature>
<dbReference type="InterPro" id="IPR036909">
    <property type="entry name" value="Cyt_c-like_dom_sf"/>
</dbReference>
<proteinExistence type="predicted"/>
<evidence type="ECO:0000256" key="4">
    <source>
        <dbReference type="ARBA" id="ARBA00022982"/>
    </source>
</evidence>
<keyword evidence="3 6" id="KW-0479">Metal-binding</keyword>
<evidence type="ECO:0000256" key="5">
    <source>
        <dbReference type="ARBA" id="ARBA00023004"/>
    </source>
</evidence>
<protein>
    <submittedName>
        <fullName evidence="8">Cytochrome c family protein</fullName>
    </submittedName>
</protein>
<evidence type="ECO:0000259" key="7">
    <source>
        <dbReference type="PROSITE" id="PS51007"/>
    </source>
</evidence>
<keyword evidence="9" id="KW-1185">Reference proteome</keyword>
<dbReference type="InterPro" id="IPR002327">
    <property type="entry name" value="Cyt_c_1A/1B"/>
</dbReference>
<dbReference type="SUPFAM" id="SSF46626">
    <property type="entry name" value="Cytochrome c"/>
    <property type="match status" value="1"/>
</dbReference>
<dbReference type="Proteomes" id="UP000680067">
    <property type="component" value="Unassembled WGS sequence"/>
</dbReference>
<accession>A0A941I4C2</accession>
<evidence type="ECO:0000256" key="6">
    <source>
        <dbReference type="PROSITE-ProRule" id="PRU00433"/>
    </source>
</evidence>
<dbReference type="AlphaFoldDB" id="A0A941I4C2"/>
<dbReference type="Gene3D" id="1.10.760.10">
    <property type="entry name" value="Cytochrome c-like domain"/>
    <property type="match status" value="1"/>
</dbReference>
<name>A0A941I4C2_9BURK</name>
<dbReference type="GO" id="GO:0009055">
    <property type="term" value="F:electron transfer activity"/>
    <property type="evidence" value="ECO:0007669"/>
    <property type="project" value="InterPro"/>
</dbReference>
<dbReference type="PANTHER" id="PTHR11961">
    <property type="entry name" value="CYTOCHROME C"/>
    <property type="match status" value="1"/>
</dbReference>
<evidence type="ECO:0000256" key="1">
    <source>
        <dbReference type="ARBA" id="ARBA00022448"/>
    </source>
</evidence>
<dbReference type="GO" id="GO:0020037">
    <property type="term" value="F:heme binding"/>
    <property type="evidence" value="ECO:0007669"/>
    <property type="project" value="InterPro"/>
</dbReference>
<dbReference type="PROSITE" id="PS51007">
    <property type="entry name" value="CYTC"/>
    <property type="match status" value="1"/>
</dbReference>
<organism evidence="8 9">
    <name type="scientific">Undibacterium luofuense</name>
    <dbReference type="NCBI Taxonomy" id="2828733"/>
    <lineage>
        <taxon>Bacteria</taxon>
        <taxon>Pseudomonadati</taxon>
        <taxon>Pseudomonadota</taxon>
        <taxon>Betaproteobacteria</taxon>
        <taxon>Burkholderiales</taxon>
        <taxon>Oxalobacteraceae</taxon>
        <taxon>Undibacterium</taxon>
    </lineage>
</organism>